<accession>A0ABY8IWZ8</accession>
<name>A0ABY8IWZ8_9BACI</name>
<sequence>MTKQQFLNKFESEKLNIGEYILILEKISDAPLVMGCAFDKGMWKIYKTKERGGHYIIKETESENEAFDFFYELVLSAHNRLNN</sequence>
<evidence type="ECO:0000313" key="2">
    <source>
        <dbReference type="Proteomes" id="UP001221597"/>
    </source>
</evidence>
<reference evidence="1 2" key="1">
    <citation type="submission" date="2023-04" db="EMBL/GenBank/DDBJ databases">
        <title>Genome sequence of Halobacillus naozhouensis KACC 21980.</title>
        <authorList>
            <person name="Kim S."/>
            <person name="Heo J."/>
            <person name="Kwon S.-W."/>
        </authorList>
    </citation>
    <scope>NUCLEOTIDE SEQUENCE [LARGE SCALE GENOMIC DNA]</scope>
    <source>
        <strain evidence="1 2">KCTC 13234</strain>
    </source>
</reference>
<protein>
    <submittedName>
        <fullName evidence="1">Uncharacterized protein</fullName>
    </submittedName>
</protein>
<dbReference type="EMBL" id="CP121671">
    <property type="protein sequence ID" value="WFT74281.1"/>
    <property type="molecule type" value="Genomic_DNA"/>
</dbReference>
<proteinExistence type="predicted"/>
<organism evidence="1 2">
    <name type="scientific">Halobacillus naozhouensis</name>
    <dbReference type="NCBI Taxonomy" id="554880"/>
    <lineage>
        <taxon>Bacteria</taxon>
        <taxon>Bacillati</taxon>
        <taxon>Bacillota</taxon>
        <taxon>Bacilli</taxon>
        <taxon>Bacillales</taxon>
        <taxon>Bacillaceae</taxon>
        <taxon>Halobacillus</taxon>
    </lineage>
</organism>
<dbReference type="RefSeq" id="WP_283076281.1">
    <property type="nucleotide sequence ID" value="NZ_CP121671.1"/>
</dbReference>
<keyword evidence="2" id="KW-1185">Reference proteome</keyword>
<dbReference type="Proteomes" id="UP001221597">
    <property type="component" value="Chromosome"/>
</dbReference>
<gene>
    <name evidence="1" type="ORF">P9989_18270</name>
</gene>
<evidence type="ECO:0000313" key="1">
    <source>
        <dbReference type="EMBL" id="WFT74281.1"/>
    </source>
</evidence>